<dbReference type="Proteomes" id="UP000527324">
    <property type="component" value="Unassembled WGS sequence"/>
</dbReference>
<organism evidence="1 2">
    <name type="scientific">Brevundimonas aurantiaca</name>
    <dbReference type="NCBI Taxonomy" id="74316"/>
    <lineage>
        <taxon>Bacteria</taxon>
        <taxon>Pseudomonadati</taxon>
        <taxon>Pseudomonadota</taxon>
        <taxon>Alphaproteobacteria</taxon>
        <taxon>Caulobacterales</taxon>
        <taxon>Caulobacteraceae</taxon>
        <taxon>Brevundimonas</taxon>
    </lineage>
</organism>
<protein>
    <submittedName>
        <fullName evidence="1">CHASE2 domain-containing sensor protein</fullName>
    </submittedName>
</protein>
<comment type="caution">
    <text evidence="1">The sequence shown here is derived from an EMBL/GenBank/DDBJ whole genome shotgun (WGS) entry which is preliminary data.</text>
</comment>
<keyword evidence="2" id="KW-1185">Reference proteome</keyword>
<accession>A0A7W9C4D3</accession>
<name>A0A7W9C4D3_9CAUL</name>
<evidence type="ECO:0000313" key="2">
    <source>
        <dbReference type="Proteomes" id="UP000527324"/>
    </source>
</evidence>
<proteinExistence type="predicted"/>
<dbReference type="EMBL" id="JACHOQ010000001">
    <property type="protein sequence ID" value="MBB5738886.1"/>
    <property type="molecule type" value="Genomic_DNA"/>
</dbReference>
<dbReference type="AlphaFoldDB" id="A0A7W9C4D3"/>
<gene>
    <name evidence="1" type="ORF">GGQ93_000577</name>
</gene>
<reference evidence="1 2" key="1">
    <citation type="submission" date="2020-08" db="EMBL/GenBank/DDBJ databases">
        <title>Genomic Encyclopedia of Type Strains, Phase IV (KMG-IV): sequencing the most valuable type-strain genomes for metagenomic binning, comparative biology and taxonomic classification.</title>
        <authorList>
            <person name="Goeker M."/>
        </authorList>
    </citation>
    <scope>NUCLEOTIDE SEQUENCE [LARGE SCALE GENOMIC DNA]</scope>
    <source>
        <strain evidence="1 2">DSM 4731</strain>
    </source>
</reference>
<evidence type="ECO:0000313" key="1">
    <source>
        <dbReference type="EMBL" id="MBB5738886.1"/>
    </source>
</evidence>
<dbReference type="RefSeq" id="WP_182714420.1">
    <property type="nucleotide sequence ID" value="NZ_CAJFZS010000001.1"/>
</dbReference>
<sequence length="57" mass="6345">MRLTPEELRARKRRNVWIAAALVAFIVLVFATTVLRLQQNQAAERALLEAATTAGPQ</sequence>